<gene>
    <name evidence="2" type="ORF">GCM10009839_10370</name>
</gene>
<evidence type="ECO:0000259" key="1">
    <source>
        <dbReference type="PROSITE" id="PS51340"/>
    </source>
</evidence>
<dbReference type="PROSITE" id="PS51340">
    <property type="entry name" value="MOSC"/>
    <property type="match status" value="1"/>
</dbReference>
<dbReference type="Pfam" id="PF03476">
    <property type="entry name" value="MOSC_N"/>
    <property type="match status" value="1"/>
</dbReference>
<organism evidence="2 3">
    <name type="scientific">Catenulispora yoronensis</name>
    <dbReference type="NCBI Taxonomy" id="450799"/>
    <lineage>
        <taxon>Bacteria</taxon>
        <taxon>Bacillati</taxon>
        <taxon>Actinomycetota</taxon>
        <taxon>Actinomycetes</taxon>
        <taxon>Catenulisporales</taxon>
        <taxon>Catenulisporaceae</taxon>
        <taxon>Catenulispora</taxon>
    </lineage>
</organism>
<dbReference type="InterPro" id="IPR005302">
    <property type="entry name" value="MoCF_Sase_C"/>
</dbReference>
<dbReference type="InterPro" id="IPR005303">
    <property type="entry name" value="MOCOS_middle"/>
</dbReference>
<keyword evidence="3" id="KW-1185">Reference proteome</keyword>
<dbReference type="InterPro" id="IPR011037">
    <property type="entry name" value="Pyrv_Knase-like_insert_dom_sf"/>
</dbReference>
<dbReference type="EMBL" id="BAAAQN010000004">
    <property type="protein sequence ID" value="GAA2016645.1"/>
    <property type="molecule type" value="Genomic_DNA"/>
</dbReference>
<proteinExistence type="predicted"/>
<evidence type="ECO:0000313" key="2">
    <source>
        <dbReference type="EMBL" id="GAA2016645.1"/>
    </source>
</evidence>
<name>A0ABN2TR71_9ACTN</name>
<feature type="domain" description="MOSC" evidence="1">
    <location>
        <begin position="98"/>
        <end position="243"/>
    </location>
</feature>
<reference evidence="3" key="1">
    <citation type="journal article" date="2019" name="Int. J. Syst. Evol. Microbiol.">
        <title>The Global Catalogue of Microorganisms (GCM) 10K type strain sequencing project: providing services to taxonomists for standard genome sequencing and annotation.</title>
        <authorList>
            <consortium name="The Broad Institute Genomics Platform"/>
            <consortium name="The Broad Institute Genome Sequencing Center for Infectious Disease"/>
            <person name="Wu L."/>
            <person name="Ma J."/>
        </authorList>
    </citation>
    <scope>NUCLEOTIDE SEQUENCE [LARGE SCALE GENOMIC DNA]</scope>
    <source>
        <strain evidence="3">JCM 16014</strain>
    </source>
</reference>
<dbReference type="Proteomes" id="UP001500751">
    <property type="component" value="Unassembled WGS sequence"/>
</dbReference>
<dbReference type="SUPFAM" id="SSF50800">
    <property type="entry name" value="PK beta-barrel domain-like"/>
    <property type="match status" value="1"/>
</dbReference>
<protein>
    <submittedName>
        <fullName evidence="2">MOSC domain-containing protein</fullName>
    </submittedName>
</protein>
<dbReference type="Pfam" id="PF03473">
    <property type="entry name" value="MOSC"/>
    <property type="match status" value="1"/>
</dbReference>
<comment type="caution">
    <text evidence="2">The sequence shown here is derived from an EMBL/GenBank/DDBJ whole genome shotgun (WGS) entry which is preliminary data.</text>
</comment>
<dbReference type="Gene3D" id="2.40.33.20">
    <property type="entry name" value="PK beta-barrel domain-like"/>
    <property type="match status" value="1"/>
</dbReference>
<sequence length="247" mass="26992">MVGSVATLWRYPVKSMRGERPASAAVDRRGLVGDRLWAVWDAEGRFGSCKDSRRFRRMDGLLDFGTAYPDDPVEAADCEPQLVAPDGTRYPVPSAAADSAVRAHLRRGDVRLAPEGDTPHHDAAPLHLVSTATLDWYRQALEDVPTDERRLRPNLVVRLPGAAAFAEDGWAGRRLRIGQGPGAVLARWAKTTERCRTLNVAQDDLPYTSRGLKSLAGRDLNLGVYLEVLEGGRVHVGDPIAVEADHG</sequence>
<evidence type="ECO:0000313" key="3">
    <source>
        <dbReference type="Proteomes" id="UP001500751"/>
    </source>
</evidence>
<accession>A0ABN2TR71</accession>